<dbReference type="SUPFAM" id="SSF48208">
    <property type="entry name" value="Six-hairpin glycosidases"/>
    <property type="match status" value="1"/>
</dbReference>
<accession>A0ABV9FGR5</accession>
<dbReference type="InterPro" id="IPR035396">
    <property type="entry name" value="Bac_rhamnosid6H"/>
</dbReference>
<dbReference type="InterPro" id="IPR035398">
    <property type="entry name" value="Bac_rhamnosid_C"/>
</dbReference>
<evidence type="ECO:0000259" key="2">
    <source>
        <dbReference type="Pfam" id="PF17390"/>
    </source>
</evidence>
<name>A0ABV9FGR5_9BACL</name>
<keyword evidence="4" id="KW-1185">Reference proteome</keyword>
<organism evidence="3 4">
    <name type="scientific">Cohnella hongkongensis</name>
    <dbReference type="NCBI Taxonomy" id="178337"/>
    <lineage>
        <taxon>Bacteria</taxon>
        <taxon>Bacillati</taxon>
        <taxon>Bacillota</taxon>
        <taxon>Bacilli</taxon>
        <taxon>Bacillales</taxon>
        <taxon>Paenibacillaceae</taxon>
        <taxon>Cohnella</taxon>
    </lineage>
</organism>
<dbReference type="InterPro" id="IPR012341">
    <property type="entry name" value="6hp_glycosidase-like_sf"/>
</dbReference>
<dbReference type="Gene3D" id="2.60.420.10">
    <property type="entry name" value="Maltose phosphorylase, domain 3"/>
    <property type="match status" value="1"/>
</dbReference>
<proteinExistence type="predicted"/>
<feature type="domain" description="Alpha-L-rhamnosidase C-terminal" evidence="2">
    <location>
        <begin position="552"/>
        <end position="609"/>
    </location>
</feature>
<protein>
    <submittedName>
        <fullName evidence="3">Amylo-alpha-1,6-glucosidase</fullName>
    </submittedName>
</protein>
<gene>
    <name evidence="3" type="ORF">ACFO3S_16995</name>
</gene>
<dbReference type="Proteomes" id="UP001596028">
    <property type="component" value="Unassembled WGS sequence"/>
</dbReference>
<dbReference type="EMBL" id="JBHSEP010000012">
    <property type="protein sequence ID" value="MFC4599947.1"/>
    <property type="molecule type" value="Genomic_DNA"/>
</dbReference>
<sequence length="640" mass="72511">MKTGFIFPSLVSAEAGDGEALNVSAMLNKGEGAAYLSVGGSRAPSVLLDFGIKTTGCFFVELEKSSGDELVIQYGPLRDALIKSLVVPMPADGVLWVDEEYIALRYMKLSIRSKAVLPAPCHASIRRVGVKFSAYPCVYRGSFRAADPFWEKLWRTGAYTTQLCLQRSRFASTFRSELPEPHRTFVNEWRSPYSDYVIFDGPRRDREAWIGDIRTEALNIYYAFGANETVKSSLHLFHALQESSGLIPGSAASRQAFTEYNLWWIISIWEHYLFTEDRAFLEKMYEGYRSLMDWIEFQLDRRGFLYNDKTWMWTFPREGCGSATQCVLYRALQCAALIEEEAGERERGEELERLAAHLRHHLVETYWDEGKGVFRDVLNLEDTDVVLSDVNCYAVVFGLADREMSERILSYLKAEMWTPYGSATLDRKLERAVPAEGCSHFQTYLPGINLTDEQTMSFMWPHNKQIWPFMNGYEVEARFLADQADEALELTRRCWGTMLAKEPGTYWEMIDAESGEFPLRSFFEFSKGDALNSACHGWSGWISAILQGYALGVRPPRPGFRETLIAPRLGAGLTEIEGAVPTPHGPISVKIESDEKQVRLEVRHPEAVKVVYDFASRFFAGKQVVINGEAGHSQGQSTSE</sequence>
<dbReference type="Pfam" id="PF17389">
    <property type="entry name" value="Bac_rhamnosid6H"/>
    <property type="match status" value="1"/>
</dbReference>
<dbReference type="Gene3D" id="1.50.10.10">
    <property type="match status" value="1"/>
</dbReference>
<feature type="domain" description="Alpha-L-rhamnosidase six-hairpin glycosidase" evidence="1">
    <location>
        <begin position="185"/>
        <end position="408"/>
    </location>
</feature>
<evidence type="ECO:0000313" key="3">
    <source>
        <dbReference type="EMBL" id="MFC4599947.1"/>
    </source>
</evidence>
<dbReference type="InterPro" id="IPR008928">
    <property type="entry name" value="6-hairpin_glycosidase_sf"/>
</dbReference>
<evidence type="ECO:0000259" key="1">
    <source>
        <dbReference type="Pfam" id="PF17389"/>
    </source>
</evidence>
<dbReference type="RefSeq" id="WP_378098623.1">
    <property type="nucleotide sequence ID" value="NZ_JBHSEP010000012.1"/>
</dbReference>
<comment type="caution">
    <text evidence="3">The sequence shown here is derived from an EMBL/GenBank/DDBJ whole genome shotgun (WGS) entry which is preliminary data.</text>
</comment>
<evidence type="ECO:0000313" key="4">
    <source>
        <dbReference type="Proteomes" id="UP001596028"/>
    </source>
</evidence>
<dbReference type="Pfam" id="PF17390">
    <property type="entry name" value="Bac_rhamnosid_C"/>
    <property type="match status" value="1"/>
</dbReference>
<dbReference type="PANTHER" id="PTHR34987">
    <property type="entry name" value="C, PUTATIVE (AFU_ORTHOLOGUE AFUA_3G02880)-RELATED"/>
    <property type="match status" value="1"/>
</dbReference>
<reference evidence="4" key="1">
    <citation type="journal article" date="2019" name="Int. J. Syst. Evol. Microbiol.">
        <title>The Global Catalogue of Microorganisms (GCM) 10K type strain sequencing project: providing services to taxonomists for standard genome sequencing and annotation.</title>
        <authorList>
            <consortium name="The Broad Institute Genomics Platform"/>
            <consortium name="The Broad Institute Genome Sequencing Center for Infectious Disease"/>
            <person name="Wu L."/>
            <person name="Ma J."/>
        </authorList>
    </citation>
    <scope>NUCLEOTIDE SEQUENCE [LARGE SCALE GENOMIC DNA]</scope>
    <source>
        <strain evidence="4">CCUG 49571</strain>
    </source>
</reference>
<dbReference type="PANTHER" id="PTHR34987:SF6">
    <property type="entry name" value="ALPHA-L-RHAMNOSIDASE SIX-HAIRPIN GLYCOSIDASE DOMAIN-CONTAINING PROTEIN"/>
    <property type="match status" value="1"/>
</dbReference>